<proteinExistence type="predicted"/>
<evidence type="ECO:0008006" key="3">
    <source>
        <dbReference type="Google" id="ProtNLM"/>
    </source>
</evidence>
<evidence type="ECO:0000313" key="2">
    <source>
        <dbReference type="Proteomes" id="UP000632659"/>
    </source>
</evidence>
<organism evidence="1 2">
    <name type="scientific">Massiliimalia timonensis</name>
    <dbReference type="NCBI Taxonomy" id="1987501"/>
    <lineage>
        <taxon>Bacteria</taxon>
        <taxon>Bacillati</taxon>
        <taxon>Bacillota</taxon>
        <taxon>Clostridia</taxon>
        <taxon>Eubacteriales</taxon>
        <taxon>Oscillospiraceae</taxon>
        <taxon>Massiliimalia</taxon>
    </lineage>
</organism>
<reference evidence="1" key="1">
    <citation type="submission" date="2020-08" db="EMBL/GenBank/DDBJ databases">
        <title>Genome public.</title>
        <authorList>
            <person name="Liu C."/>
            <person name="Sun Q."/>
        </authorList>
    </citation>
    <scope>NUCLEOTIDE SEQUENCE</scope>
    <source>
        <strain evidence="1">NSJ-15</strain>
    </source>
</reference>
<dbReference type="InterPro" id="IPR008928">
    <property type="entry name" value="6-hairpin_glycosidase_sf"/>
</dbReference>
<sequence length="701" mass="79736">MNEKRVIDFRFAPERPQSCIGLVDDVYKTILREDGSINFGFDRFHETDNLQFYMRNNDTKYPVHSRIVVNRGFQFRYKPSITYRDKLLEVKQDFGDPGAAIVTTVEDYAASRVSWKAFAWLTPKGVRADVVLWKLEAKENFTTTRATVVLSELGSAVDGTFTIQAAPGEKTCSVEGVKPYHFAAGEVKEGAFFFVYDGELSTEEATLNSAKQAELWAADYWKTVKPFQKKFQIPDNQIMDMLKSCGRNILQAREVHKKVYTYQVGPTYYRGLWFVDGHFILESVHMMGRHQEAYAGLLAVLANTHPDGSIEIMSPHDKETGIALATTVRQCEIMEDDERLTELWPTLCRALAYIQEQRRQARALGKDYPGYGLFPPCLGDGGINIEAEYTTPLWVMHGLKAAYEAGKRLNLKGFEDFKAEFDSIMEAFRKCAKRDTRYTDDGIAYLPMSMLSPDELERKVRENIDDDGIINHEVYKPQTGIWAYSQAIYPGEVFEPDDALVSNLLTLMDSVDDREGIPENTGWMCWNAVWPYGSMFDALAWLYAGRGDKTADYLYAFANHAAPARCWREEQALKGTNSDEMIGDMPHNWGSAMFIYVARNMIVMEKKNNLELLAGLPKEWLPDGNTPLILEETPTRYGAVTLTLEKDGDQYLLNYERHGKRSPQSILLHWDGSVSGVNYIRSEEGHIMLSGDMDSFRAILQ</sequence>
<accession>A0A8J6PLF1</accession>
<evidence type="ECO:0000313" key="1">
    <source>
        <dbReference type="EMBL" id="MBC8611810.1"/>
    </source>
</evidence>
<dbReference type="Proteomes" id="UP000632659">
    <property type="component" value="Unassembled WGS sequence"/>
</dbReference>
<dbReference type="GO" id="GO:0005975">
    <property type="term" value="P:carbohydrate metabolic process"/>
    <property type="evidence" value="ECO:0007669"/>
    <property type="project" value="InterPro"/>
</dbReference>
<dbReference type="EMBL" id="JACRTL010000008">
    <property type="protein sequence ID" value="MBC8611810.1"/>
    <property type="molecule type" value="Genomic_DNA"/>
</dbReference>
<dbReference type="Gene3D" id="1.50.10.10">
    <property type="match status" value="1"/>
</dbReference>
<comment type="caution">
    <text evidence="1">The sequence shown here is derived from an EMBL/GenBank/DDBJ whole genome shotgun (WGS) entry which is preliminary data.</text>
</comment>
<protein>
    <recommendedName>
        <fullName evidence="3">Alpha-L-rhamnosidase six-hairpin glycosidase domain-containing protein</fullName>
    </recommendedName>
</protein>
<name>A0A8J6PLF1_9FIRM</name>
<gene>
    <name evidence="1" type="ORF">H8702_11985</name>
</gene>
<keyword evidence="2" id="KW-1185">Reference proteome</keyword>
<dbReference type="InterPro" id="IPR012341">
    <property type="entry name" value="6hp_glycosidase-like_sf"/>
</dbReference>
<dbReference type="RefSeq" id="WP_187536773.1">
    <property type="nucleotide sequence ID" value="NZ_JACRTL010000008.1"/>
</dbReference>
<dbReference type="SUPFAM" id="SSF48208">
    <property type="entry name" value="Six-hairpin glycosidases"/>
    <property type="match status" value="1"/>
</dbReference>
<dbReference type="AlphaFoldDB" id="A0A8J6PLF1"/>